<accession>A0A7D4TL20</accession>
<dbReference type="Gene3D" id="3.20.80.10">
    <property type="entry name" value="Regulatory factor, effector binding domain"/>
    <property type="match status" value="1"/>
</dbReference>
<dbReference type="PANTHER" id="PTHR11220">
    <property type="entry name" value="HEME-BINDING PROTEIN-RELATED"/>
    <property type="match status" value="1"/>
</dbReference>
<dbReference type="Proteomes" id="UP000501003">
    <property type="component" value="Chromosome"/>
</dbReference>
<reference evidence="1 2" key="1">
    <citation type="submission" date="2020-05" db="EMBL/GenBank/DDBJ databases">
        <title>Aquirufa sp. strain 15G-AUS-rot a new Aquirufa species.</title>
        <authorList>
            <person name="Pitt A."/>
            <person name="Hahn M.W."/>
        </authorList>
    </citation>
    <scope>NUCLEOTIDE SEQUENCE [LARGE SCALE GENOMIC DNA]</scope>
    <source>
        <strain evidence="1 2">15G-AUS-rot</strain>
    </source>
</reference>
<evidence type="ECO:0000313" key="2">
    <source>
        <dbReference type="Proteomes" id="UP000501003"/>
    </source>
</evidence>
<proteinExistence type="predicted"/>
<keyword evidence="2" id="KW-1185">Reference proteome</keyword>
<gene>
    <name evidence="1" type="ORF">HRU87_06440</name>
</gene>
<sequence>MTEQLSYRVVAQLSGAEVRDYPEHLLVSTFDSGSMPDSGNQAFRRLAGYIFGSNLEGKQIAMTAPVLQKPVPGGYETSFVMPGEMKLEAMPGTADATLSKHRASGGLFAAVTFSGLGNDELFERKAKALLSVLGNSGYEAAGGPVYARYNGPWTPFFMRRNEVLVPVKRVVAP</sequence>
<dbReference type="PANTHER" id="PTHR11220:SF58">
    <property type="entry name" value="SOUL HEME-BINDING FAMILY PROTEIN"/>
    <property type="match status" value="1"/>
</dbReference>
<protein>
    <submittedName>
        <fullName evidence="1">Heme-binding protein</fullName>
    </submittedName>
</protein>
<evidence type="ECO:0000313" key="1">
    <source>
        <dbReference type="EMBL" id="QKJ25792.1"/>
    </source>
</evidence>
<dbReference type="SUPFAM" id="SSF55136">
    <property type="entry name" value="Probable bacterial effector-binding domain"/>
    <property type="match status" value="1"/>
</dbReference>
<dbReference type="EMBL" id="CP054056">
    <property type="protein sequence ID" value="QKJ25792.1"/>
    <property type="molecule type" value="Genomic_DNA"/>
</dbReference>
<dbReference type="InterPro" id="IPR011256">
    <property type="entry name" value="Reg_factor_effector_dom_sf"/>
</dbReference>
<organism evidence="1 2">
    <name type="scientific">Aquiluna borgnonia</name>
    <dbReference type="NCBI Taxonomy" id="2499157"/>
    <lineage>
        <taxon>Bacteria</taxon>
        <taxon>Bacillati</taxon>
        <taxon>Actinomycetota</taxon>
        <taxon>Actinomycetes</taxon>
        <taxon>Micrococcales</taxon>
        <taxon>Microbacteriaceae</taxon>
        <taxon>Luna cluster</taxon>
        <taxon>Luna-1 subcluster</taxon>
        <taxon>Aquiluna</taxon>
    </lineage>
</organism>
<dbReference type="KEGG" id="aqg:HRU87_06440"/>
<dbReference type="InterPro" id="IPR006917">
    <property type="entry name" value="SOUL_heme-bd"/>
</dbReference>
<dbReference type="RefSeq" id="WP_173494088.1">
    <property type="nucleotide sequence ID" value="NZ_CP054056.1"/>
</dbReference>
<name>A0A7D4TL20_9MICO</name>
<dbReference type="AlphaFoldDB" id="A0A7D4TL20"/>
<dbReference type="Pfam" id="PF04832">
    <property type="entry name" value="SOUL"/>
    <property type="match status" value="1"/>
</dbReference>